<proteinExistence type="predicted"/>
<evidence type="ECO:0000313" key="3">
    <source>
        <dbReference type="Proteomes" id="UP001338125"/>
    </source>
</evidence>
<dbReference type="SUPFAM" id="SSF75304">
    <property type="entry name" value="Amidase signature (AS) enzymes"/>
    <property type="match status" value="1"/>
</dbReference>
<dbReference type="EMBL" id="JAVFKD010000004">
    <property type="protein sequence ID" value="KAK5995289.1"/>
    <property type="molecule type" value="Genomic_DNA"/>
</dbReference>
<evidence type="ECO:0000313" key="2">
    <source>
        <dbReference type="EMBL" id="KAK5995289.1"/>
    </source>
</evidence>
<protein>
    <submittedName>
        <fullName evidence="2">Scytalone dehydratase-like Arp1-like protein</fullName>
    </submittedName>
</protein>
<evidence type="ECO:0000259" key="1">
    <source>
        <dbReference type="Pfam" id="PF01425"/>
    </source>
</evidence>
<accession>A0ABR0ST11</accession>
<dbReference type="PANTHER" id="PTHR46310:SF7">
    <property type="entry name" value="AMIDASE 1"/>
    <property type="match status" value="1"/>
</dbReference>
<dbReference type="Proteomes" id="UP001338125">
    <property type="component" value="Unassembled WGS sequence"/>
</dbReference>
<name>A0ABR0ST11_9HYPO</name>
<dbReference type="InterPro" id="IPR036928">
    <property type="entry name" value="AS_sf"/>
</dbReference>
<organism evidence="2 3">
    <name type="scientific">Cladobotryum mycophilum</name>
    <dbReference type="NCBI Taxonomy" id="491253"/>
    <lineage>
        <taxon>Eukaryota</taxon>
        <taxon>Fungi</taxon>
        <taxon>Dikarya</taxon>
        <taxon>Ascomycota</taxon>
        <taxon>Pezizomycotina</taxon>
        <taxon>Sordariomycetes</taxon>
        <taxon>Hypocreomycetidae</taxon>
        <taxon>Hypocreales</taxon>
        <taxon>Hypocreaceae</taxon>
        <taxon>Cladobotryum</taxon>
    </lineage>
</organism>
<dbReference type="Gene3D" id="3.90.1300.10">
    <property type="entry name" value="Amidase signature (AS) domain"/>
    <property type="match status" value="1"/>
</dbReference>
<comment type="caution">
    <text evidence="2">The sequence shown here is derived from an EMBL/GenBank/DDBJ whole genome shotgun (WGS) entry which is preliminary data.</text>
</comment>
<sequence>MPTTWAQCFPWPRLPRAYPIKETASIQIESDPERVQVDSILDSTGCLFSVSGIRYIAPISQVTPRLKNRTLPKTGLGLATVFSIPPGSQRITTEWVEECLDIYNDDDVFNQEFLANVVFHGSGERRIEITNEALEFLERRGMKTYTINWTPGCLPGPHVVVDRELREVWRLVDDSNGTCLVTLKPQQDPLRALEPFPITSQDDQALSFAIPSRIRSSAHTSPLAGLRILVKDNIHLKGIKTSAGNRAFYETYPPQDQSADCIQKLMDKGVVVVGKTKLNSFGNWEEPTEYIDYQAPWNPRADGYQSTGGSSSGSASAIVSYDWLDIAIGTDTWGSVTRPAHWCGCFALRPSIGTISANGIEPYVQSWDIPGILARDLRKCRTFAAEWLTFDKFEKMPESFSSVIWPTDFWKIIDPEQAEIARSFAKNVAAKLMVKFEEISFEARWRASPPTKGVSSLPRFIDPATTALAYDVYHNSEDFRKRYWDLFQRAPYTTRPNERLWDVGKTITKEERDAGFEKINFYSAWFRDTVMIGEHANAITVLPLENTGPRYRDEYPEFKRPPQDGINALALAPVLHSPLLTVPIAEISYTSRITKVTEKLPFTVALMGTPGTDLQLLDTAIQILPALNIPTTVQTGRSMYDVSKPHQAVEPARMDSSRRKAQ</sequence>
<dbReference type="PANTHER" id="PTHR46310">
    <property type="entry name" value="AMIDASE 1"/>
    <property type="match status" value="1"/>
</dbReference>
<reference evidence="2 3" key="1">
    <citation type="submission" date="2024-01" db="EMBL/GenBank/DDBJ databases">
        <title>Complete genome of Cladobotryum mycophilum ATHUM6906.</title>
        <authorList>
            <person name="Christinaki A.C."/>
            <person name="Myridakis A.I."/>
            <person name="Kouvelis V.N."/>
        </authorList>
    </citation>
    <scope>NUCLEOTIDE SEQUENCE [LARGE SCALE GENOMIC DNA]</scope>
    <source>
        <strain evidence="2 3">ATHUM6906</strain>
    </source>
</reference>
<dbReference type="Pfam" id="PF01425">
    <property type="entry name" value="Amidase"/>
    <property type="match status" value="1"/>
</dbReference>
<feature type="domain" description="Amidase" evidence="1">
    <location>
        <begin position="210"/>
        <end position="390"/>
    </location>
</feature>
<gene>
    <name evidence="2" type="ORF">PT974_03690</name>
</gene>
<dbReference type="InterPro" id="IPR023631">
    <property type="entry name" value="Amidase_dom"/>
</dbReference>
<keyword evidence="3" id="KW-1185">Reference proteome</keyword>